<comment type="similarity">
    <text evidence="1">Belongs to the class A bacterial acid phosphatase family.</text>
</comment>
<keyword evidence="1" id="KW-0378">Hydrolase</keyword>
<dbReference type="Gene3D" id="1.20.144.10">
    <property type="entry name" value="Phosphatidic acid phosphatase type 2/haloperoxidase"/>
    <property type="match status" value="1"/>
</dbReference>
<accession>A0A246JDT2</accession>
<feature type="region of interest" description="Disordered" evidence="2">
    <location>
        <begin position="160"/>
        <end position="180"/>
    </location>
</feature>
<dbReference type="SUPFAM" id="SSF48317">
    <property type="entry name" value="Acid phosphatase/Vanadium-dependent haloperoxidase"/>
    <property type="match status" value="1"/>
</dbReference>
<organism evidence="4 5">
    <name type="scientific">Roseateles aquatilis</name>
    <dbReference type="NCBI Taxonomy" id="431061"/>
    <lineage>
        <taxon>Bacteria</taxon>
        <taxon>Pseudomonadati</taxon>
        <taxon>Pseudomonadota</taxon>
        <taxon>Betaproteobacteria</taxon>
        <taxon>Burkholderiales</taxon>
        <taxon>Sphaerotilaceae</taxon>
        <taxon>Roseateles</taxon>
    </lineage>
</organism>
<name>A0A246JDT2_9BURK</name>
<dbReference type="EC" id="3.1.3.2" evidence="1"/>
<dbReference type="EMBL" id="NIOF01000004">
    <property type="protein sequence ID" value="OWQ90793.1"/>
    <property type="molecule type" value="Genomic_DNA"/>
</dbReference>
<comment type="caution">
    <text evidence="4">The sequence shown here is derived from an EMBL/GenBank/DDBJ whole genome shotgun (WGS) entry which is preliminary data.</text>
</comment>
<evidence type="ECO:0000313" key="4">
    <source>
        <dbReference type="EMBL" id="OWQ90793.1"/>
    </source>
</evidence>
<dbReference type="GO" id="GO:0030288">
    <property type="term" value="C:outer membrane-bounded periplasmic space"/>
    <property type="evidence" value="ECO:0007669"/>
    <property type="project" value="InterPro"/>
</dbReference>
<evidence type="ECO:0000259" key="3">
    <source>
        <dbReference type="SMART" id="SM00014"/>
    </source>
</evidence>
<gene>
    <name evidence="4" type="ORF">CDN99_11530</name>
</gene>
<dbReference type="CDD" id="cd03397">
    <property type="entry name" value="PAP2_acid_phosphatase"/>
    <property type="match status" value="1"/>
</dbReference>
<evidence type="ECO:0000256" key="1">
    <source>
        <dbReference type="PIRNR" id="PIRNR000897"/>
    </source>
</evidence>
<sequence length="261" mass="28662">MPNMQDAPLLRSSRGASALLCLTALLWLGLDVARAASPEWETPPVSHKDVKPYVDVTALHALVLPPPPEEGSQIDRDDIAGVLARQQVDAKRREMAEADGNLLYDRFAPLLGVEIRRDRFPALVNLLNRSVRQAGQPAFAAKNLYRRLRPYQRLTLTHVCGRSGGSTPDPDAQQRTSYPSGHSTYGWTTALVLARVAPDKAPALLARAREYAESRLICSMHFPSDVEAGRALATAVVSQLDLNPEFQQDLQRARAELAAAR</sequence>
<dbReference type="Pfam" id="PF01569">
    <property type="entry name" value="PAP2"/>
    <property type="match status" value="1"/>
</dbReference>
<evidence type="ECO:0000256" key="2">
    <source>
        <dbReference type="SAM" id="MobiDB-lite"/>
    </source>
</evidence>
<dbReference type="Proteomes" id="UP000197468">
    <property type="component" value="Unassembled WGS sequence"/>
</dbReference>
<dbReference type="InterPro" id="IPR036938">
    <property type="entry name" value="PAP2/HPO_sf"/>
</dbReference>
<dbReference type="GO" id="GO:0003993">
    <property type="term" value="F:acid phosphatase activity"/>
    <property type="evidence" value="ECO:0007669"/>
    <property type="project" value="UniProtKB-EC"/>
</dbReference>
<dbReference type="AlphaFoldDB" id="A0A246JDT2"/>
<keyword evidence="5" id="KW-1185">Reference proteome</keyword>
<dbReference type="SMART" id="SM00014">
    <property type="entry name" value="acidPPc"/>
    <property type="match status" value="1"/>
</dbReference>
<protein>
    <recommendedName>
        <fullName evidence="1">Acid phosphatase</fullName>
        <ecNumber evidence="1">3.1.3.2</ecNumber>
    </recommendedName>
</protein>
<evidence type="ECO:0000313" key="5">
    <source>
        <dbReference type="Proteomes" id="UP000197468"/>
    </source>
</evidence>
<dbReference type="InterPro" id="IPR000326">
    <property type="entry name" value="PAP2/HPO"/>
</dbReference>
<dbReference type="PIRSF" id="PIRSF000897">
    <property type="entry name" value="Acid_Ptase_ClsA"/>
    <property type="match status" value="1"/>
</dbReference>
<feature type="domain" description="Phosphatidic acid phosphatase type 2/haloperoxidase" evidence="3">
    <location>
        <begin position="122"/>
        <end position="241"/>
    </location>
</feature>
<dbReference type="InterPro" id="IPR001011">
    <property type="entry name" value="Acid_Pase_classA_bac"/>
</dbReference>
<comment type="catalytic activity">
    <reaction evidence="1">
        <text>a phosphate monoester + H2O = an alcohol + phosphate</text>
        <dbReference type="Rhea" id="RHEA:15017"/>
        <dbReference type="ChEBI" id="CHEBI:15377"/>
        <dbReference type="ChEBI" id="CHEBI:30879"/>
        <dbReference type="ChEBI" id="CHEBI:43474"/>
        <dbReference type="ChEBI" id="CHEBI:67140"/>
        <dbReference type="EC" id="3.1.3.2"/>
    </reaction>
</comment>
<reference evidence="4 5" key="1">
    <citation type="journal article" date="2008" name="Int. J. Syst. Evol. Microbiol.">
        <title>Description of Roseateles aquatilis sp. nov. and Roseateles terrae sp. nov., in the class Betaproteobacteria, and emended description of the genus Roseateles.</title>
        <authorList>
            <person name="Gomila M."/>
            <person name="Bowien B."/>
            <person name="Falsen E."/>
            <person name="Moore E.R."/>
            <person name="Lalucat J."/>
        </authorList>
    </citation>
    <scope>NUCLEOTIDE SEQUENCE [LARGE SCALE GENOMIC DNA]</scope>
    <source>
        <strain evidence="4 5">CCUG 48205</strain>
    </source>
</reference>
<proteinExistence type="inferred from homology"/>